<evidence type="ECO:0000259" key="3">
    <source>
        <dbReference type="Pfam" id="PF13649"/>
    </source>
</evidence>
<dbReference type="AlphaFoldDB" id="A0A1M6V5H9"/>
<dbReference type="PANTHER" id="PTHR43861:SF1">
    <property type="entry name" value="TRANS-ACONITATE 2-METHYLTRANSFERASE"/>
    <property type="match status" value="1"/>
</dbReference>
<evidence type="ECO:0000313" key="5">
    <source>
        <dbReference type="Proteomes" id="UP000184420"/>
    </source>
</evidence>
<keyword evidence="1 4" id="KW-0489">Methyltransferase</keyword>
<dbReference type="SUPFAM" id="SSF53335">
    <property type="entry name" value="S-adenosyl-L-methionine-dependent methyltransferases"/>
    <property type="match status" value="1"/>
</dbReference>
<dbReference type="OrthoDB" id="9789123at2"/>
<dbReference type="EMBL" id="FRBL01000001">
    <property type="protein sequence ID" value="SHK76739.1"/>
    <property type="molecule type" value="Genomic_DNA"/>
</dbReference>
<dbReference type="GO" id="GO:0008168">
    <property type="term" value="F:methyltransferase activity"/>
    <property type="evidence" value="ECO:0007669"/>
    <property type="project" value="UniProtKB-KW"/>
</dbReference>
<feature type="domain" description="Methyltransferase" evidence="3">
    <location>
        <begin position="35"/>
        <end position="122"/>
    </location>
</feature>
<keyword evidence="4" id="KW-0830">Ubiquinone</keyword>
<dbReference type="CDD" id="cd02440">
    <property type="entry name" value="AdoMet_MTases"/>
    <property type="match status" value="1"/>
</dbReference>
<gene>
    <name evidence="4" type="ORF">SAMN05444266_10174</name>
</gene>
<keyword evidence="5" id="KW-1185">Reference proteome</keyword>
<dbReference type="InterPro" id="IPR041698">
    <property type="entry name" value="Methyltransf_25"/>
</dbReference>
<organism evidence="4 5">
    <name type="scientific">Chitinophaga jiangningensis</name>
    <dbReference type="NCBI Taxonomy" id="1419482"/>
    <lineage>
        <taxon>Bacteria</taxon>
        <taxon>Pseudomonadati</taxon>
        <taxon>Bacteroidota</taxon>
        <taxon>Chitinophagia</taxon>
        <taxon>Chitinophagales</taxon>
        <taxon>Chitinophagaceae</taxon>
        <taxon>Chitinophaga</taxon>
    </lineage>
</organism>
<evidence type="ECO:0000256" key="2">
    <source>
        <dbReference type="ARBA" id="ARBA00022679"/>
    </source>
</evidence>
<evidence type="ECO:0000313" key="4">
    <source>
        <dbReference type="EMBL" id="SHK76739.1"/>
    </source>
</evidence>
<dbReference type="Proteomes" id="UP000184420">
    <property type="component" value="Unassembled WGS sequence"/>
</dbReference>
<keyword evidence="2" id="KW-0808">Transferase</keyword>
<dbReference type="RefSeq" id="WP_073076947.1">
    <property type="nucleotide sequence ID" value="NZ_FRBL01000001.1"/>
</dbReference>
<name>A0A1M6V5H9_9BACT</name>
<reference evidence="4 5" key="1">
    <citation type="submission" date="2016-11" db="EMBL/GenBank/DDBJ databases">
        <authorList>
            <person name="Jaros S."/>
            <person name="Januszkiewicz K."/>
            <person name="Wedrychowicz H."/>
        </authorList>
    </citation>
    <scope>NUCLEOTIDE SEQUENCE [LARGE SCALE GENOMIC DNA]</scope>
    <source>
        <strain evidence="4 5">DSM 27406</strain>
    </source>
</reference>
<dbReference type="Gene3D" id="3.40.50.150">
    <property type="entry name" value="Vaccinia Virus protein VP39"/>
    <property type="match status" value="1"/>
</dbReference>
<dbReference type="STRING" id="1419482.SAMN05444266_10174"/>
<dbReference type="Pfam" id="PF13649">
    <property type="entry name" value="Methyltransf_25"/>
    <property type="match status" value="1"/>
</dbReference>
<evidence type="ECO:0000256" key="1">
    <source>
        <dbReference type="ARBA" id="ARBA00022603"/>
    </source>
</evidence>
<dbReference type="InterPro" id="IPR029063">
    <property type="entry name" value="SAM-dependent_MTases_sf"/>
</dbReference>
<sequence>MNQWNADLYKEEHAFVFEYGDSLVDWLQPLPGEEILDLGCGTGELTLRIAESGAHVIGIDASASMIESAKQHFPALTFRVADATRFSLPLQFDAIFSNATLHWVREKERAIERMYTHLKKGGRLVLEMGGKGNVESILRELEYVMQEKGYTYQPFWYFPSPAEYTTLLEKAGFTVEKVHYYERPTKLSNPEHGIITWLEMFGDHFFTGVPAHIRSAILKEVQEQLAPALTREGNLYADYVRLRVAAVKK</sequence>
<proteinExistence type="predicted"/>
<accession>A0A1M6V5H9</accession>
<dbReference type="PANTHER" id="PTHR43861">
    <property type="entry name" value="TRANS-ACONITATE 2-METHYLTRANSFERASE-RELATED"/>
    <property type="match status" value="1"/>
</dbReference>
<protein>
    <submittedName>
        <fullName evidence="4">Ubiquinone/menaquinone biosynthesis C-methylase UbiE</fullName>
    </submittedName>
</protein>
<dbReference type="GO" id="GO:0032259">
    <property type="term" value="P:methylation"/>
    <property type="evidence" value="ECO:0007669"/>
    <property type="project" value="UniProtKB-KW"/>
</dbReference>